<keyword evidence="4" id="KW-0808">Transferase</keyword>
<reference evidence="16 17" key="1">
    <citation type="journal article" date="2021" name="bioRxiv">
        <title>Chromosome-scale and haplotype-resolved genome assembly of a tetraploid potato cultivar.</title>
        <authorList>
            <person name="Sun H."/>
            <person name="Jiao W.-B."/>
            <person name="Krause K."/>
            <person name="Campoy J.A."/>
            <person name="Goel M."/>
            <person name="Folz-Donahue K."/>
            <person name="Kukat C."/>
            <person name="Huettel B."/>
            <person name="Schneeberger K."/>
        </authorList>
    </citation>
    <scope>NUCLEOTIDE SEQUENCE [LARGE SCALE GENOMIC DNA]</scope>
    <source>
        <strain evidence="16">SolTubOtavaFocal</strain>
        <tissue evidence="16">Leaves</tissue>
    </source>
</reference>
<evidence type="ECO:0000256" key="3">
    <source>
        <dbReference type="ARBA" id="ARBA00022614"/>
    </source>
</evidence>
<dbReference type="PANTHER" id="PTHR48056:SF68">
    <property type="entry name" value="LRR RECEPTOR-LIKE SERINE_THREONINE-PROTEIN KINASE EFR"/>
    <property type="match status" value="1"/>
</dbReference>
<dbReference type="Gene3D" id="3.30.200.20">
    <property type="entry name" value="Phosphorylase Kinase, domain 1"/>
    <property type="match status" value="1"/>
</dbReference>
<evidence type="ECO:0000256" key="14">
    <source>
        <dbReference type="SAM" id="Phobius"/>
    </source>
</evidence>
<dbReference type="PROSITE" id="PS00107">
    <property type="entry name" value="PROTEIN_KINASE_ATP"/>
    <property type="match status" value="1"/>
</dbReference>
<evidence type="ECO:0000256" key="1">
    <source>
        <dbReference type="ARBA" id="ARBA00004370"/>
    </source>
</evidence>
<dbReference type="InterPro" id="IPR032675">
    <property type="entry name" value="LRR_dom_sf"/>
</dbReference>
<dbReference type="InterPro" id="IPR013210">
    <property type="entry name" value="LRR_N_plant-typ"/>
</dbReference>
<dbReference type="EMBL" id="JAIVGD010000015">
    <property type="protein sequence ID" value="KAH0757258.1"/>
    <property type="molecule type" value="Genomic_DNA"/>
</dbReference>
<evidence type="ECO:0000256" key="13">
    <source>
        <dbReference type="PROSITE-ProRule" id="PRU10141"/>
    </source>
</evidence>
<dbReference type="Pfam" id="PF13855">
    <property type="entry name" value="LRR_8"/>
    <property type="match status" value="1"/>
</dbReference>
<dbReference type="SUPFAM" id="SSF56112">
    <property type="entry name" value="Protein kinase-like (PK-like)"/>
    <property type="match status" value="1"/>
</dbReference>
<feature type="domain" description="Protein kinase" evidence="15">
    <location>
        <begin position="868"/>
        <end position="1149"/>
    </location>
</feature>
<dbReference type="Pfam" id="PF08263">
    <property type="entry name" value="LRRNT_2"/>
    <property type="match status" value="1"/>
</dbReference>
<name>A0ABQ7V0J4_SOLTU</name>
<dbReference type="PROSITE" id="PS00108">
    <property type="entry name" value="PROTEIN_KINASE_ST"/>
    <property type="match status" value="1"/>
</dbReference>
<evidence type="ECO:0000256" key="2">
    <source>
        <dbReference type="ARBA" id="ARBA00008684"/>
    </source>
</evidence>
<comment type="subcellular location">
    <subcellularLocation>
        <location evidence="1">Membrane</location>
    </subcellularLocation>
</comment>
<dbReference type="PROSITE" id="PS50011">
    <property type="entry name" value="PROTEIN_KINASE_DOM"/>
    <property type="match status" value="1"/>
</dbReference>
<dbReference type="InterPro" id="IPR017441">
    <property type="entry name" value="Protein_kinase_ATP_BS"/>
</dbReference>
<dbReference type="InterPro" id="IPR000719">
    <property type="entry name" value="Prot_kinase_dom"/>
</dbReference>
<dbReference type="Pfam" id="PF00560">
    <property type="entry name" value="LRR_1"/>
    <property type="match status" value="13"/>
</dbReference>
<feature type="transmembrane region" description="Helical" evidence="14">
    <location>
        <begin position="809"/>
        <end position="832"/>
    </location>
</feature>
<dbReference type="Gene3D" id="1.10.510.10">
    <property type="entry name" value="Transferase(Phosphotransferase) domain 1"/>
    <property type="match status" value="1"/>
</dbReference>
<evidence type="ECO:0000256" key="12">
    <source>
        <dbReference type="ARBA" id="ARBA00023180"/>
    </source>
</evidence>
<evidence type="ECO:0000256" key="6">
    <source>
        <dbReference type="ARBA" id="ARBA00022737"/>
    </source>
</evidence>
<keyword evidence="7 13" id="KW-0547">Nucleotide-binding</keyword>
<proteinExistence type="inferred from homology"/>
<dbReference type="InterPro" id="IPR050647">
    <property type="entry name" value="Plant_LRR-RLKs"/>
</dbReference>
<dbReference type="InterPro" id="IPR008271">
    <property type="entry name" value="Ser/Thr_kinase_AS"/>
</dbReference>
<evidence type="ECO:0000256" key="10">
    <source>
        <dbReference type="ARBA" id="ARBA00022989"/>
    </source>
</evidence>
<keyword evidence="11 14" id="KW-0472">Membrane</keyword>
<evidence type="ECO:0000313" key="17">
    <source>
        <dbReference type="Proteomes" id="UP000826656"/>
    </source>
</evidence>
<keyword evidence="9 13" id="KW-0067">ATP-binding</keyword>
<dbReference type="SMART" id="SM00220">
    <property type="entry name" value="S_TKc"/>
    <property type="match status" value="1"/>
</dbReference>
<evidence type="ECO:0000256" key="5">
    <source>
        <dbReference type="ARBA" id="ARBA00022692"/>
    </source>
</evidence>
<dbReference type="Gene3D" id="3.80.10.10">
    <property type="entry name" value="Ribonuclease Inhibitor"/>
    <property type="match status" value="5"/>
</dbReference>
<protein>
    <recommendedName>
        <fullName evidence="15">Protein kinase domain-containing protein</fullName>
    </recommendedName>
</protein>
<organism evidence="16 17">
    <name type="scientific">Solanum tuberosum</name>
    <name type="common">Potato</name>
    <dbReference type="NCBI Taxonomy" id="4113"/>
    <lineage>
        <taxon>Eukaryota</taxon>
        <taxon>Viridiplantae</taxon>
        <taxon>Streptophyta</taxon>
        <taxon>Embryophyta</taxon>
        <taxon>Tracheophyta</taxon>
        <taxon>Spermatophyta</taxon>
        <taxon>Magnoliopsida</taxon>
        <taxon>eudicotyledons</taxon>
        <taxon>Gunneridae</taxon>
        <taxon>Pentapetalae</taxon>
        <taxon>asterids</taxon>
        <taxon>lamiids</taxon>
        <taxon>Solanales</taxon>
        <taxon>Solanaceae</taxon>
        <taxon>Solanoideae</taxon>
        <taxon>Solaneae</taxon>
        <taxon>Solanum</taxon>
    </lineage>
</organism>
<dbReference type="Pfam" id="PF00069">
    <property type="entry name" value="Pkinase"/>
    <property type="match status" value="1"/>
</dbReference>
<feature type="binding site" evidence="13">
    <location>
        <position position="896"/>
    </location>
    <ligand>
        <name>ATP</name>
        <dbReference type="ChEBI" id="CHEBI:30616"/>
    </ligand>
</feature>
<evidence type="ECO:0000313" key="16">
    <source>
        <dbReference type="EMBL" id="KAH0757258.1"/>
    </source>
</evidence>
<dbReference type="SMART" id="SM00369">
    <property type="entry name" value="LRR_TYP"/>
    <property type="match status" value="11"/>
</dbReference>
<dbReference type="InterPro" id="IPR011009">
    <property type="entry name" value="Kinase-like_dom_sf"/>
</dbReference>
<dbReference type="PANTHER" id="PTHR48056">
    <property type="entry name" value="LRR RECEPTOR-LIKE SERINE/THREONINE-PROTEIN KINASE-RELATED"/>
    <property type="match status" value="1"/>
</dbReference>
<comment type="caution">
    <text evidence="16">The sequence shown here is derived from an EMBL/GenBank/DDBJ whole genome shotgun (WGS) entry which is preliminary data.</text>
</comment>
<evidence type="ECO:0000256" key="7">
    <source>
        <dbReference type="ARBA" id="ARBA00022741"/>
    </source>
</evidence>
<keyword evidence="10 14" id="KW-1133">Transmembrane helix</keyword>
<evidence type="ECO:0000256" key="4">
    <source>
        <dbReference type="ARBA" id="ARBA00022679"/>
    </source>
</evidence>
<dbReference type="SUPFAM" id="SSF52058">
    <property type="entry name" value="L domain-like"/>
    <property type="match status" value="3"/>
</dbReference>
<keyword evidence="3" id="KW-0433">Leucine-rich repeat</keyword>
<keyword evidence="6" id="KW-0677">Repeat</keyword>
<evidence type="ECO:0000259" key="15">
    <source>
        <dbReference type="PROSITE" id="PS50011"/>
    </source>
</evidence>
<dbReference type="InterPro" id="IPR003591">
    <property type="entry name" value="Leu-rich_rpt_typical-subtyp"/>
</dbReference>
<comment type="similarity">
    <text evidence="2">Belongs to the protein kinase superfamily. Ser/Thr protein kinase family.</text>
</comment>
<sequence>MKVYFPPPSFDFNIGNYTNQVHSNIMEKHIFLLILLFLIQFSISTAFSNETDQQALLAFQNLITSPNHFLANNWTKTASFCSWFGVTCSSKRQRVVALTLPNLQLQGTISPSLANLSFLSVLNLENNSFHGGIPYGLGHLPRLQVIDFQNNQLQGSIPTSLFQHPRVQIISLAFNKLGGEMWKGPWYVPELRVLNLRNNSLTGIIPSSVGNATKLMNFSLSYNRINGNIPKEIGNLSQLAVLSLVDNQLTGSIPTSLFNISSLRSLTLGRNSLSGPLLLDEGIFLSNLERLSLTLNQISDHIPSDICQLTQLKILSISSNNITGEIPKNIGCLSKLEEFYIGNNPITGTIPTSLGNISTLRNLYCETNSLEGPIPPELGKLSNLIELDFEENYNLIGQIPEAIFNISSLEYIALTSNKLSGRIPTSTGLHLPNLLELHLSGNELEGEIPLHITNASNLERLGLATNFFSGSIPTNLGNLRDLRLLFLHDNQLTSEHDLPFFQSLADCRMLQYLDVGYNPLNSVLPNSIGNLSSTIEFFEMSNAHIDGLIPTSIGNMSGLITLFFQDNSFMGNIPPEFGKLKQLQGLYLNNNKLQGHIPEAVCNLSHLGRLNLEGNKLFGLIPACIGNLSMLQHLYLGSNKFSSKFPLSLWKMSGLLFLNVSQNSIEGEVPSDIGELKAIVKLDLSGNHFSGMIPSRLGELQNLQSLDLSNNSFTGSIPLSFANLISLEFLNLSLNALSGTIPKSLEKLTLKSINVSFNELEGEIPNGGVFVNSTLQSFLGNKGLCGMSILEVPACPINNHGKQSKSKELVLKIVIPLVISSFMIFLLVSAWIMKRKKKGKSRDVEKVPEIRTYQLISYHEIQRATNNFDESNLIGVGGSGSVYKGTLSSGTLVAIKVLDLQSEEVCKRFDTECEVMRNIRHRNLVPVITTCSSDYIRAFVLQYMPNSSLDNWLYREDHHLNLLQRVTIMLDVAMAIEYLHHGHDTPIVHCDLKPANVLLDEDMVAHVGDFGISKILATSKFMAHTETLGTLGYIAPEYGLEGIVSTSGDVYSYGIMLMEVLSKRRPTDEEICNENLDLRKLITQAFRGTMMDVVDANLFPKKEQITSKSEMCIASMIELALDCTNEKPELRITMKEVVKRLDKINNTFLNT</sequence>
<evidence type="ECO:0000256" key="11">
    <source>
        <dbReference type="ARBA" id="ARBA00023136"/>
    </source>
</evidence>
<keyword evidence="17" id="KW-1185">Reference proteome</keyword>
<gene>
    <name evidence="16" type="ORF">KY290_020751</name>
</gene>
<keyword evidence="8" id="KW-0418">Kinase</keyword>
<dbReference type="SMART" id="SM00365">
    <property type="entry name" value="LRR_SD22"/>
    <property type="match status" value="8"/>
</dbReference>
<keyword evidence="12" id="KW-0325">Glycoprotein</keyword>
<dbReference type="InterPro" id="IPR001611">
    <property type="entry name" value="Leu-rich_rpt"/>
</dbReference>
<accession>A0ABQ7V0J4</accession>
<evidence type="ECO:0000256" key="8">
    <source>
        <dbReference type="ARBA" id="ARBA00022777"/>
    </source>
</evidence>
<keyword evidence="5 14" id="KW-0812">Transmembrane</keyword>
<evidence type="ECO:0000256" key="9">
    <source>
        <dbReference type="ARBA" id="ARBA00022840"/>
    </source>
</evidence>
<dbReference type="Proteomes" id="UP000826656">
    <property type="component" value="Unassembled WGS sequence"/>
</dbReference>